<protein>
    <submittedName>
        <fullName evidence="2">Nuclease PIN</fullName>
    </submittedName>
</protein>
<dbReference type="RefSeq" id="WP_109952273.1">
    <property type="nucleotide sequence ID" value="NZ_CP029551.1"/>
</dbReference>
<sequence>MLGWFRAMMPREDRFFDLFARHSQTLIAGAEALQGVLQGGEDVPRYCQVIVDREHEADAITAEVLLAVRRSFITPFDRGDIKDLIQSMDDAIDQMNKTVKTIALYEVRSFEPLMQEMGETVLEAARLTAEAVPLLNAVGTHASRISALTETITRVEGRSDALQERGLKALYQAHRKDGGDGDTMAYIIGAEIYGHLEDVVDRFEDVANEISGIVIENV</sequence>
<dbReference type="Gene3D" id="1.20.58.220">
    <property type="entry name" value="Phosphate transport system protein phou homolog 2, domain 2"/>
    <property type="match status" value="1"/>
</dbReference>
<accession>A0A2U8VTV5</accession>
<name>A0A2U8VTV5_9HYPH</name>
<dbReference type="Pfam" id="PF01865">
    <property type="entry name" value="PhoU_div"/>
    <property type="match status" value="1"/>
</dbReference>
<dbReference type="PANTHER" id="PTHR37298:SF1">
    <property type="entry name" value="UPF0111 PROTEIN YKAA"/>
    <property type="match status" value="1"/>
</dbReference>
<dbReference type="EMBL" id="CP029551">
    <property type="protein sequence ID" value="AWN37194.1"/>
    <property type="molecule type" value="Genomic_DNA"/>
</dbReference>
<dbReference type="OrthoDB" id="9797568at2"/>
<comment type="similarity">
    <text evidence="1">Belongs to the UPF0111 family.</text>
</comment>
<proteinExistence type="inferred from homology"/>
<dbReference type="InterPro" id="IPR038078">
    <property type="entry name" value="PhoU-like_sf"/>
</dbReference>
<dbReference type="InterPro" id="IPR018445">
    <property type="entry name" value="Put_Phosphate_transp_reg"/>
</dbReference>
<organism evidence="2 3">
    <name type="scientific">Methylobacterium radiodurans</name>
    <dbReference type="NCBI Taxonomy" id="2202828"/>
    <lineage>
        <taxon>Bacteria</taxon>
        <taxon>Pseudomonadati</taxon>
        <taxon>Pseudomonadota</taxon>
        <taxon>Alphaproteobacteria</taxon>
        <taxon>Hyphomicrobiales</taxon>
        <taxon>Methylobacteriaceae</taxon>
        <taxon>Methylobacterium</taxon>
    </lineage>
</organism>
<evidence type="ECO:0000313" key="3">
    <source>
        <dbReference type="Proteomes" id="UP000246058"/>
    </source>
</evidence>
<dbReference type="KEGG" id="meti:DK427_16860"/>
<evidence type="ECO:0000313" key="2">
    <source>
        <dbReference type="EMBL" id="AWN37194.1"/>
    </source>
</evidence>
<reference evidence="2 3" key="1">
    <citation type="submission" date="2018-05" db="EMBL/GenBank/DDBJ databases">
        <title>Complete Genome Sequence of Methylobacterium sp. 17Sr1-43.</title>
        <authorList>
            <person name="Srinivasan S."/>
        </authorList>
    </citation>
    <scope>NUCLEOTIDE SEQUENCE [LARGE SCALE GENOMIC DNA]</scope>
    <source>
        <strain evidence="2 3">17Sr1-43</strain>
    </source>
</reference>
<dbReference type="AlphaFoldDB" id="A0A2U8VTV5"/>
<evidence type="ECO:0000256" key="1">
    <source>
        <dbReference type="ARBA" id="ARBA00008591"/>
    </source>
</evidence>
<keyword evidence="3" id="KW-1185">Reference proteome</keyword>
<dbReference type="PANTHER" id="PTHR37298">
    <property type="entry name" value="UPF0111 PROTEIN YKAA"/>
    <property type="match status" value="1"/>
</dbReference>
<gene>
    <name evidence="2" type="ORF">DK427_16860</name>
</gene>
<dbReference type="InterPro" id="IPR052912">
    <property type="entry name" value="UPF0111_domain"/>
</dbReference>
<dbReference type="Proteomes" id="UP000246058">
    <property type="component" value="Chromosome"/>
</dbReference>